<feature type="domain" description="Radical SAM core" evidence="3">
    <location>
        <begin position="1"/>
        <end position="225"/>
    </location>
</feature>
<keyword evidence="2" id="KW-0479">Metal-binding</keyword>
<accession>A0A3D8IJ91</accession>
<dbReference type="SFLD" id="SFLDG01065">
    <property type="entry name" value="anaerobic_coproporphyrinogen-I"/>
    <property type="match status" value="1"/>
</dbReference>
<dbReference type="RefSeq" id="WP_115543277.1">
    <property type="nucleotide sequence ID" value="NZ_NXLQ01000014.1"/>
</dbReference>
<dbReference type="NCBIfam" id="TIGR00539">
    <property type="entry name" value="hemN_rel"/>
    <property type="match status" value="1"/>
</dbReference>
<dbReference type="EMBL" id="NXLQ01000014">
    <property type="protein sequence ID" value="RDU65289.1"/>
    <property type="molecule type" value="Genomic_DNA"/>
</dbReference>
<dbReference type="InterPro" id="IPR006638">
    <property type="entry name" value="Elp3/MiaA/NifB-like_rSAM"/>
</dbReference>
<keyword evidence="2" id="KW-0004">4Fe-4S</keyword>
<dbReference type="InterPro" id="IPR007197">
    <property type="entry name" value="rSAM"/>
</dbReference>
<dbReference type="SFLD" id="SFLDS00029">
    <property type="entry name" value="Radical_SAM"/>
    <property type="match status" value="1"/>
</dbReference>
<keyword evidence="2" id="KW-0349">Heme</keyword>
<keyword evidence="5" id="KW-1185">Reference proteome</keyword>
<dbReference type="Proteomes" id="UP000256379">
    <property type="component" value="Unassembled WGS sequence"/>
</dbReference>
<name>A0A3D8IJ91_9HELI</name>
<dbReference type="PANTHER" id="PTHR13932:SF5">
    <property type="entry name" value="RADICAL S-ADENOSYL METHIONINE DOMAIN-CONTAINING PROTEIN 1, MITOCHONDRIAL"/>
    <property type="match status" value="1"/>
</dbReference>
<keyword evidence="2" id="KW-0143">Chaperone</keyword>
<dbReference type="GO" id="GO:0004109">
    <property type="term" value="F:coproporphyrinogen oxidase activity"/>
    <property type="evidence" value="ECO:0007669"/>
    <property type="project" value="InterPro"/>
</dbReference>
<dbReference type="GO" id="GO:0005737">
    <property type="term" value="C:cytoplasm"/>
    <property type="evidence" value="ECO:0007669"/>
    <property type="project" value="UniProtKB-SubCell"/>
</dbReference>
<dbReference type="InterPro" id="IPR004559">
    <property type="entry name" value="HemW-like"/>
</dbReference>
<evidence type="ECO:0000256" key="1">
    <source>
        <dbReference type="ARBA" id="ARBA00006100"/>
    </source>
</evidence>
<dbReference type="SUPFAM" id="SSF102114">
    <property type="entry name" value="Radical SAM enzymes"/>
    <property type="match status" value="1"/>
</dbReference>
<dbReference type="GO" id="GO:0046872">
    <property type="term" value="F:metal ion binding"/>
    <property type="evidence" value="ECO:0007669"/>
    <property type="project" value="UniProtKB-UniRule"/>
</dbReference>
<dbReference type="OrthoDB" id="9808022at2"/>
<keyword evidence="2" id="KW-0408">Iron</keyword>
<dbReference type="PROSITE" id="PS51918">
    <property type="entry name" value="RADICAL_SAM"/>
    <property type="match status" value="1"/>
</dbReference>
<keyword evidence="2" id="KW-0963">Cytoplasm</keyword>
<dbReference type="GO" id="GO:0051539">
    <property type="term" value="F:4 iron, 4 sulfur cluster binding"/>
    <property type="evidence" value="ECO:0007669"/>
    <property type="project" value="UniProtKB-UniRule"/>
</dbReference>
<dbReference type="SFLD" id="SFLDF00562">
    <property type="entry name" value="HemN-like__clustered_with_heat"/>
    <property type="match status" value="1"/>
</dbReference>
<comment type="similarity">
    <text evidence="1">Belongs to the anaerobic coproporphyrinogen-III oxidase family. HemW subfamily.</text>
</comment>
<protein>
    <recommendedName>
        <fullName evidence="2">Heme chaperone HemW</fullName>
    </recommendedName>
</protein>
<proteinExistence type="inferred from homology"/>
<reference evidence="4 5" key="1">
    <citation type="submission" date="2018-04" db="EMBL/GenBank/DDBJ databases">
        <title>Novel Campyloabacter and Helicobacter Species and Strains.</title>
        <authorList>
            <person name="Mannion A.J."/>
            <person name="Shen Z."/>
            <person name="Fox J.G."/>
        </authorList>
    </citation>
    <scope>NUCLEOTIDE SEQUENCE [LARGE SCALE GENOMIC DNA]</scope>
    <source>
        <strain evidence="4 5">MIT 17-337</strain>
    </source>
</reference>
<dbReference type="SMART" id="SM00729">
    <property type="entry name" value="Elp3"/>
    <property type="match status" value="1"/>
</dbReference>
<gene>
    <name evidence="4" type="ORF">CQA53_06875</name>
</gene>
<comment type="subcellular location">
    <subcellularLocation>
        <location evidence="2">Cytoplasm</location>
    </subcellularLocation>
</comment>
<dbReference type="InterPro" id="IPR034505">
    <property type="entry name" value="Coproporphyrinogen-III_oxidase"/>
</dbReference>
<dbReference type="GO" id="GO:0006779">
    <property type="term" value="P:porphyrin-containing compound biosynthetic process"/>
    <property type="evidence" value="ECO:0007669"/>
    <property type="project" value="InterPro"/>
</dbReference>
<dbReference type="CDD" id="cd01335">
    <property type="entry name" value="Radical_SAM"/>
    <property type="match status" value="1"/>
</dbReference>
<keyword evidence="2" id="KW-0949">S-adenosyl-L-methionine</keyword>
<sequence length="346" mass="39751">MHLYIHIPFCDSKCGYCAFFSEVNKLELIAPYFTALKKDLLHQLNSYNIKNISTIFIGGGTPNIVDSSYYYELFEILLPLCEKNCEINMESNPNLLKKSWLLELQSLGLNRLSMGVQSFFTDKLQLLERQHNQKDIYYAFDLARTYFDNISLDIIFDCVLDTQERLQTELESALNLGVNHLSAYSLSVDSHSRFSLNNRHDTCSTISYASFVRDFLDSQGLKQYEVSNYARNKKCLHNLGYWSGDEYLGIGASAVGRIGTTRYSGINKIESYIHNPLQKRIENLSSKELEFEAVFLGLRSEIGVQKELCKAEKLEILFSENMIFEKQGRIYANDFFLADSLALYVT</sequence>
<evidence type="ECO:0000313" key="5">
    <source>
        <dbReference type="Proteomes" id="UP000256379"/>
    </source>
</evidence>
<organism evidence="4 5">
    <name type="scientific">Helicobacter didelphidarum</name>
    <dbReference type="NCBI Taxonomy" id="2040648"/>
    <lineage>
        <taxon>Bacteria</taxon>
        <taxon>Pseudomonadati</taxon>
        <taxon>Campylobacterota</taxon>
        <taxon>Epsilonproteobacteria</taxon>
        <taxon>Campylobacterales</taxon>
        <taxon>Helicobacteraceae</taxon>
        <taxon>Helicobacter</taxon>
    </lineage>
</organism>
<keyword evidence="2" id="KW-0411">Iron-sulfur</keyword>
<dbReference type="Pfam" id="PF04055">
    <property type="entry name" value="Radical_SAM"/>
    <property type="match status" value="1"/>
</dbReference>
<comment type="function">
    <text evidence="2">Probably acts as a heme chaperone, transferring heme to an unknown acceptor. Binds one molecule of heme per monomer, possibly covalently. Binds 1 [4Fe-4S] cluster. The cluster is coordinated with 3 cysteines and an exchangeable S-adenosyl-L-methionine.</text>
</comment>
<evidence type="ECO:0000256" key="2">
    <source>
        <dbReference type="RuleBase" id="RU364116"/>
    </source>
</evidence>
<dbReference type="InterPro" id="IPR058240">
    <property type="entry name" value="rSAM_sf"/>
</dbReference>
<evidence type="ECO:0000313" key="4">
    <source>
        <dbReference type="EMBL" id="RDU65289.1"/>
    </source>
</evidence>
<evidence type="ECO:0000259" key="3">
    <source>
        <dbReference type="PROSITE" id="PS51918"/>
    </source>
</evidence>
<comment type="caution">
    <text evidence="4">The sequence shown here is derived from an EMBL/GenBank/DDBJ whole genome shotgun (WGS) entry which is preliminary data.</text>
</comment>
<dbReference type="PANTHER" id="PTHR13932">
    <property type="entry name" value="COPROPORPHYRINIGEN III OXIDASE"/>
    <property type="match status" value="1"/>
</dbReference>
<dbReference type="AlphaFoldDB" id="A0A3D8IJ91"/>